<name>F5IZL2_9BACT</name>
<dbReference type="Proteomes" id="UP000004913">
    <property type="component" value="Unassembled WGS sequence"/>
</dbReference>
<comment type="caution">
    <text evidence="1">The sequence shown here is derived from an EMBL/GenBank/DDBJ whole genome shotgun (WGS) entry which is preliminary data.</text>
</comment>
<gene>
    <name evidence="1" type="ORF">HMPREF9455_02529</name>
</gene>
<evidence type="ECO:0000313" key="2">
    <source>
        <dbReference type="Proteomes" id="UP000004913"/>
    </source>
</evidence>
<accession>F5IZL2</accession>
<reference evidence="1 2" key="1">
    <citation type="submission" date="2011-04" db="EMBL/GenBank/DDBJ databases">
        <title>The Genome Sequence of Dysgonomonas gadei ATCC BAA-286.</title>
        <authorList>
            <consortium name="The Broad Institute Genome Sequencing Platform"/>
            <person name="Earl A."/>
            <person name="Ward D."/>
            <person name="Feldgarden M."/>
            <person name="Gevers D."/>
            <person name="Pudlo N."/>
            <person name="Martens E."/>
            <person name="Allen-Vercoe E."/>
            <person name="Young S.K."/>
            <person name="Zeng Q."/>
            <person name="Gargeya S."/>
            <person name="Fitzgerald M."/>
            <person name="Haas B."/>
            <person name="Abouelleil A."/>
            <person name="Alvarado L."/>
            <person name="Arachchi H.M."/>
            <person name="Berlin A."/>
            <person name="Brown A."/>
            <person name="Chapman S.B."/>
            <person name="Chen Z."/>
            <person name="Dunbar C."/>
            <person name="Freedman E."/>
            <person name="Gearin G."/>
            <person name="Gellesch M."/>
            <person name="Goldberg J."/>
            <person name="Griggs A."/>
            <person name="Gujja S."/>
            <person name="Heiman D."/>
            <person name="Howarth C."/>
            <person name="Larson L."/>
            <person name="Lui A."/>
            <person name="MacDonald P.J.P."/>
            <person name="Mehta T."/>
            <person name="Montmayeur A."/>
            <person name="Murphy C."/>
            <person name="Neiman D."/>
            <person name="Pearson M."/>
            <person name="Priest M."/>
            <person name="Roberts A."/>
            <person name="Saif S."/>
            <person name="Shea T."/>
            <person name="Shenoy N."/>
            <person name="Sisk P."/>
            <person name="Stolte C."/>
            <person name="Sykes S."/>
            <person name="Yandava C."/>
            <person name="Wortman J."/>
            <person name="Nusbaum C."/>
            <person name="Birren B."/>
        </authorList>
    </citation>
    <scope>NUCLEOTIDE SEQUENCE [LARGE SCALE GENOMIC DNA]</scope>
    <source>
        <strain evidence="1 2">ATCC BAA-286</strain>
    </source>
</reference>
<dbReference type="EMBL" id="ADLV01000030">
    <property type="protein sequence ID" value="EGK01136.1"/>
    <property type="molecule type" value="Genomic_DNA"/>
</dbReference>
<sequence length="39" mass="4773">MVFLYHALGICYKIENEKIIFFMLYELYIEKISIIMLLL</sequence>
<keyword evidence="2" id="KW-1185">Reference proteome</keyword>
<organism evidence="1 2">
    <name type="scientific">Dysgonomonas gadei ATCC BAA-286</name>
    <dbReference type="NCBI Taxonomy" id="742766"/>
    <lineage>
        <taxon>Bacteria</taxon>
        <taxon>Pseudomonadati</taxon>
        <taxon>Bacteroidota</taxon>
        <taxon>Bacteroidia</taxon>
        <taxon>Bacteroidales</taxon>
        <taxon>Dysgonomonadaceae</taxon>
        <taxon>Dysgonomonas</taxon>
    </lineage>
</organism>
<proteinExistence type="predicted"/>
<dbReference type="AlphaFoldDB" id="F5IZL2"/>
<protein>
    <submittedName>
        <fullName evidence="1">Uncharacterized protein</fullName>
    </submittedName>
</protein>
<dbReference type="HOGENOM" id="CLU_3308671_0_0_10"/>
<evidence type="ECO:0000313" key="1">
    <source>
        <dbReference type="EMBL" id="EGK01136.1"/>
    </source>
</evidence>